<dbReference type="PANTHER" id="PTHR22893">
    <property type="entry name" value="NADH OXIDOREDUCTASE-RELATED"/>
    <property type="match status" value="1"/>
</dbReference>
<dbReference type="EMBL" id="JBHRTP010000003">
    <property type="protein sequence ID" value="MFC3106564.1"/>
    <property type="molecule type" value="Genomic_DNA"/>
</dbReference>
<dbReference type="PANTHER" id="PTHR22893:SF91">
    <property type="entry name" value="NADPH DEHYDROGENASE 2-RELATED"/>
    <property type="match status" value="1"/>
</dbReference>
<dbReference type="InterPro" id="IPR013785">
    <property type="entry name" value="Aldolase_TIM"/>
</dbReference>
<protein>
    <submittedName>
        <fullName evidence="2">Alkene reductase</fullName>
    </submittedName>
</protein>
<dbReference type="CDD" id="cd02933">
    <property type="entry name" value="OYE_like_FMN"/>
    <property type="match status" value="1"/>
</dbReference>
<sequence length="352" mass="38246">MTILFDPVRLGDLALANRIVMAPMTRSRAGPGDEPTALHVEYYRQRATAGLIVAEGTYPSKHGKGYCRTPGIHTAGQIRGWRTVTDAVHAEGGRIVLQLMHCGRIGSRLNKGPDAQTVAPSVIRARGRIFADGVGMVDFDEPRALSAAEVPNVIGEFRVATAKALAAGFDGVELHCASGYLPMQFLSTGTNRRTDRYGGPVENRIRFVVETIEGMSDEAGSGRVGLRICPGNPFNDLHDDDPGETYSALLRAVTPMRLAYLHLIWLPTPEIDSLAVVKTHYQGALILNESVEHDGAQRLIADGTTDAVSFGRPFIANPDLVRRFREGRRLADFDPQTLYTPGPAGYIDYPAL</sequence>
<evidence type="ECO:0000313" key="3">
    <source>
        <dbReference type="Proteomes" id="UP001595530"/>
    </source>
</evidence>
<keyword evidence="3" id="KW-1185">Reference proteome</keyword>
<feature type="domain" description="NADH:flavin oxidoreductase/NADH oxidase N-terminal" evidence="1">
    <location>
        <begin position="4"/>
        <end position="329"/>
    </location>
</feature>
<organism evidence="2 3">
    <name type="scientific">Undibacterium arcticum</name>
    <dbReference type="NCBI Taxonomy" id="1762892"/>
    <lineage>
        <taxon>Bacteria</taxon>
        <taxon>Pseudomonadati</taxon>
        <taxon>Pseudomonadota</taxon>
        <taxon>Betaproteobacteria</taxon>
        <taxon>Burkholderiales</taxon>
        <taxon>Oxalobacteraceae</taxon>
        <taxon>Undibacterium</taxon>
    </lineage>
</organism>
<gene>
    <name evidence="2" type="ORF">ACFOFO_01080</name>
</gene>
<dbReference type="Pfam" id="PF00724">
    <property type="entry name" value="Oxidored_FMN"/>
    <property type="match status" value="1"/>
</dbReference>
<comment type="caution">
    <text evidence="2">The sequence shown here is derived from an EMBL/GenBank/DDBJ whole genome shotgun (WGS) entry which is preliminary data.</text>
</comment>
<evidence type="ECO:0000313" key="2">
    <source>
        <dbReference type="EMBL" id="MFC3106564.1"/>
    </source>
</evidence>
<dbReference type="InterPro" id="IPR045247">
    <property type="entry name" value="Oye-like"/>
</dbReference>
<dbReference type="Proteomes" id="UP001595530">
    <property type="component" value="Unassembled WGS sequence"/>
</dbReference>
<dbReference type="InterPro" id="IPR001155">
    <property type="entry name" value="OxRdtase_FMN_N"/>
</dbReference>
<name>A0ABV7EV25_9BURK</name>
<dbReference type="Gene3D" id="3.20.20.70">
    <property type="entry name" value="Aldolase class I"/>
    <property type="match status" value="1"/>
</dbReference>
<dbReference type="RefSeq" id="WP_390325128.1">
    <property type="nucleotide sequence ID" value="NZ_JBHRTP010000003.1"/>
</dbReference>
<reference evidence="3" key="1">
    <citation type="journal article" date="2019" name="Int. J. Syst. Evol. Microbiol.">
        <title>The Global Catalogue of Microorganisms (GCM) 10K type strain sequencing project: providing services to taxonomists for standard genome sequencing and annotation.</title>
        <authorList>
            <consortium name="The Broad Institute Genomics Platform"/>
            <consortium name="The Broad Institute Genome Sequencing Center for Infectious Disease"/>
            <person name="Wu L."/>
            <person name="Ma J."/>
        </authorList>
    </citation>
    <scope>NUCLEOTIDE SEQUENCE [LARGE SCALE GENOMIC DNA]</scope>
    <source>
        <strain evidence="3">KCTC 42986</strain>
    </source>
</reference>
<accession>A0ABV7EV25</accession>
<evidence type="ECO:0000259" key="1">
    <source>
        <dbReference type="Pfam" id="PF00724"/>
    </source>
</evidence>
<dbReference type="SUPFAM" id="SSF51395">
    <property type="entry name" value="FMN-linked oxidoreductases"/>
    <property type="match status" value="1"/>
</dbReference>
<proteinExistence type="predicted"/>